<evidence type="ECO:0000313" key="2">
    <source>
        <dbReference type="EMBL" id="MDR7073526.1"/>
    </source>
</evidence>
<evidence type="ECO:0008006" key="4">
    <source>
        <dbReference type="Google" id="ProtNLM"/>
    </source>
</evidence>
<evidence type="ECO:0000256" key="1">
    <source>
        <dbReference type="SAM" id="MobiDB-lite"/>
    </source>
</evidence>
<feature type="compositionally biased region" description="Polar residues" evidence="1">
    <location>
        <begin position="40"/>
        <end position="51"/>
    </location>
</feature>
<dbReference type="Proteomes" id="UP001258181">
    <property type="component" value="Unassembled WGS sequence"/>
</dbReference>
<comment type="caution">
    <text evidence="2">The sequence shown here is derived from an EMBL/GenBank/DDBJ whole genome shotgun (WGS) entry which is preliminary data.</text>
</comment>
<dbReference type="InterPro" id="IPR024987">
    <property type="entry name" value="DUF3889"/>
</dbReference>
<protein>
    <recommendedName>
        <fullName evidence="4">DUF3889 domain-containing protein</fullName>
    </recommendedName>
</protein>
<feature type="region of interest" description="Disordered" evidence="1">
    <location>
        <begin position="27"/>
        <end position="51"/>
    </location>
</feature>
<keyword evidence="3" id="KW-1185">Reference proteome</keyword>
<dbReference type="PROSITE" id="PS51257">
    <property type="entry name" value="PROKAR_LIPOPROTEIN"/>
    <property type="match status" value="1"/>
</dbReference>
<sequence>MKQKATIFMIIFALFLSVGCMKKEEKKTSMPKRENMGTYDAQNRNTPLNVDTNLSRKDYAKWGKLALEETKKEYPNSRISDYQYDVRRIAPDGTITDWFDFTVYQENRKHLVKVGVMHTKDKLMDYKFEERS</sequence>
<dbReference type="Gene3D" id="3.10.450.390">
    <property type="entry name" value="Protein of unknown function DUF3889"/>
    <property type="match status" value="1"/>
</dbReference>
<accession>A0ABU1U207</accession>
<name>A0ABU1U207_9BACL</name>
<dbReference type="RefSeq" id="WP_310259008.1">
    <property type="nucleotide sequence ID" value="NZ_JAVDWA010000003.1"/>
</dbReference>
<evidence type="ECO:0000313" key="3">
    <source>
        <dbReference type="Proteomes" id="UP001258181"/>
    </source>
</evidence>
<gene>
    <name evidence="2" type="ORF">J2X07_002512</name>
</gene>
<dbReference type="EMBL" id="JAVDWA010000003">
    <property type="protein sequence ID" value="MDR7073526.1"/>
    <property type="molecule type" value="Genomic_DNA"/>
</dbReference>
<proteinExistence type="predicted"/>
<reference evidence="2 3" key="1">
    <citation type="submission" date="2023-07" db="EMBL/GenBank/DDBJ databases">
        <title>Sorghum-associated microbial communities from plants grown in Nebraska, USA.</title>
        <authorList>
            <person name="Schachtman D."/>
        </authorList>
    </citation>
    <scope>NUCLEOTIDE SEQUENCE [LARGE SCALE GENOMIC DNA]</scope>
    <source>
        <strain evidence="2 3">BE211</strain>
    </source>
</reference>
<organism evidence="2 3">
    <name type="scientific">Fictibacillus barbaricus</name>
    <dbReference type="NCBI Taxonomy" id="182136"/>
    <lineage>
        <taxon>Bacteria</taxon>
        <taxon>Bacillati</taxon>
        <taxon>Bacillota</taxon>
        <taxon>Bacilli</taxon>
        <taxon>Bacillales</taxon>
        <taxon>Fictibacillaceae</taxon>
        <taxon>Fictibacillus</taxon>
    </lineage>
</organism>
<dbReference type="Pfam" id="PF13028">
    <property type="entry name" value="DUF3889"/>
    <property type="match status" value="1"/>
</dbReference>